<dbReference type="EMBL" id="CM042889">
    <property type="protein sequence ID" value="KAI4320006.1"/>
    <property type="molecule type" value="Genomic_DNA"/>
</dbReference>
<reference evidence="2" key="1">
    <citation type="journal article" date="2023" name="Front. Plant Sci.">
        <title>Chromosomal-level genome assembly of Melastoma candidum provides insights into trichome evolution.</title>
        <authorList>
            <person name="Zhong Y."/>
            <person name="Wu W."/>
            <person name="Sun C."/>
            <person name="Zou P."/>
            <person name="Liu Y."/>
            <person name="Dai S."/>
            <person name="Zhou R."/>
        </authorList>
    </citation>
    <scope>NUCLEOTIDE SEQUENCE [LARGE SCALE GENOMIC DNA]</scope>
</reference>
<protein>
    <submittedName>
        <fullName evidence="1">Uncharacterized protein</fullName>
    </submittedName>
</protein>
<gene>
    <name evidence="1" type="ORF">MLD38_033534</name>
</gene>
<proteinExistence type="predicted"/>
<keyword evidence="2" id="KW-1185">Reference proteome</keyword>
<dbReference type="Proteomes" id="UP001057402">
    <property type="component" value="Chromosome 10"/>
</dbReference>
<evidence type="ECO:0000313" key="1">
    <source>
        <dbReference type="EMBL" id="KAI4320006.1"/>
    </source>
</evidence>
<comment type="caution">
    <text evidence="1">The sequence shown here is derived from an EMBL/GenBank/DDBJ whole genome shotgun (WGS) entry which is preliminary data.</text>
</comment>
<accession>A0ACB9M8W5</accession>
<organism evidence="1 2">
    <name type="scientific">Melastoma candidum</name>
    <dbReference type="NCBI Taxonomy" id="119954"/>
    <lineage>
        <taxon>Eukaryota</taxon>
        <taxon>Viridiplantae</taxon>
        <taxon>Streptophyta</taxon>
        <taxon>Embryophyta</taxon>
        <taxon>Tracheophyta</taxon>
        <taxon>Spermatophyta</taxon>
        <taxon>Magnoliopsida</taxon>
        <taxon>eudicotyledons</taxon>
        <taxon>Gunneridae</taxon>
        <taxon>Pentapetalae</taxon>
        <taxon>rosids</taxon>
        <taxon>malvids</taxon>
        <taxon>Myrtales</taxon>
        <taxon>Melastomataceae</taxon>
        <taxon>Melastomatoideae</taxon>
        <taxon>Melastomateae</taxon>
        <taxon>Melastoma</taxon>
    </lineage>
</organism>
<sequence>MRINRRHQKALKVVATILGMVALGYVLTPPLYWHVSEGLSSTNPDCPACDCDCTSQPLFSFSEGLMNTTFPDCAKHDQEVSKDMENNFTDMLFEELKQKEAQSLDSENKANTMLLEAKRMASQYQKEADKCSSGMETCEEARERSEGMLEEQRRLSSMWELRARQRGWREGGGAEQQVQQAQDTFFQ</sequence>
<name>A0ACB9M8W5_9MYRT</name>
<evidence type="ECO:0000313" key="2">
    <source>
        <dbReference type="Proteomes" id="UP001057402"/>
    </source>
</evidence>